<dbReference type="CDD" id="cd18037">
    <property type="entry name" value="DEXSc_Pif1_like"/>
    <property type="match status" value="1"/>
</dbReference>
<keyword evidence="7 9" id="KW-0234">DNA repair</keyword>
<evidence type="ECO:0000259" key="11">
    <source>
        <dbReference type="SMART" id="SM00382"/>
    </source>
</evidence>
<comment type="similarity">
    <text evidence="9">Belongs to the helicase family.</text>
</comment>
<dbReference type="InterPro" id="IPR049163">
    <property type="entry name" value="Pif1-like_2B_dom"/>
</dbReference>
<dbReference type="GO" id="GO:0043139">
    <property type="term" value="F:5'-3' DNA helicase activity"/>
    <property type="evidence" value="ECO:0007669"/>
    <property type="project" value="UniProtKB-EC"/>
</dbReference>
<dbReference type="Gene3D" id="3.40.50.300">
    <property type="entry name" value="P-loop containing nucleotide triphosphate hydrolases"/>
    <property type="match status" value="2"/>
</dbReference>
<keyword evidence="6" id="KW-0238">DNA-binding</keyword>
<keyword evidence="5 9" id="KW-0067">ATP-binding</keyword>
<comment type="caution">
    <text evidence="12">The sequence shown here is derived from an EMBL/GenBank/DDBJ whole genome shotgun (WGS) entry which is preliminary data.</text>
</comment>
<keyword evidence="3 9" id="KW-0378">Hydrolase</keyword>
<sequence length="651" mass="73022">MYHVVWHGRRRGIFTEWEGDDGAMRQVNGFRHGHADTFDEAVELLLEGLQAEMTVGDLEVPVSLAPQTPAANGTPATDESTNDEMSGIASPSQTPTETSTASSIADEEMLDDEEVSPEPLLSPEYHSSPGSPRHTSPFAAAISEEKPVEPRLCKEQQDALDLALEGRNLFITGSGGCGKSVLVRALFRKLSAKKRVHLLAPTGQAAVNIEGATVHHFMGWGTERHALDFLSSKAKKNKRVYNNVTRTHVLIIDEISMVDNHLFTRLSQTMSKVRHEAAQEEYSSLDPVATLGPFGGIQVIVVGDFYQLPPVLPLLCCELCDANWKKNARVPKCDHLEDTDKWAFKSAEWERCNFSYVHLTKIHRQQDEKFVRILQKCRLGKLDNVGDVNTLLKNHGVENGVRLFSKKDDVKACNDEESRKLSGRAAVYKSLDHLEEQQHNMDDEESLPEARHATSITLKIGMPVMLLANIDVENGFCNGSRGVIRDFASRLHEEPKKPNSENYNGDTDAFEIALRRYNQIRRFMKDKQDMIYPEVEFSNGARRVIGPDCTISRLGTEPYSYWSQVQIPLTPNWAMTIHKSQGMSLDRVVADITNIWEGGQAYVALSRARSLEGLELEGNNLRRTLKGKFRADEEVHKFMDMLEAQAKNEGR</sequence>
<keyword evidence="1 9" id="KW-0547">Nucleotide-binding</keyword>
<gene>
    <name evidence="12" type="ORF">CkaCkLH20_02471</name>
</gene>
<keyword evidence="9" id="KW-0233">DNA recombination</keyword>
<accession>A0A9P6LNK0</accession>
<evidence type="ECO:0000256" key="4">
    <source>
        <dbReference type="ARBA" id="ARBA00022806"/>
    </source>
</evidence>
<dbReference type="GO" id="GO:0006310">
    <property type="term" value="P:DNA recombination"/>
    <property type="evidence" value="ECO:0007669"/>
    <property type="project" value="UniProtKB-KW"/>
</dbReference>
<dbReference type="SUPFAM" id="SSF52540">
    <property type="entry name" value="P-loop containing nucleoside triphosphate hydrolases"/>
    <property type="match status" value="2"/>
</dbReference>
<reference evidence="12" key="2">
    <citation type="submission" date="2020-11" db="EMBL/GenBank/DDBJ databases">
        <title>Whole genome sequencing of Colletotrichum sp.</title>
        <authorList>
            <person name="Li H."/>
        </authorList>
    </citation>
    <scope>NUCLEOTIDE SEQUENCE</scope>
    <source>
        <strain evidence="12">CkLH20</strain>
    </source>
</reference>
<evidence type="ECO:0000256" key="1">
    <source>
        <dbReference type="ARBA" id="ARBA00022741"/>
    </source>
</evidence>
<feature type="domain" description="AAA+ ATPase" evidence="11">
    <location>
        <begin position="165"/>
        <end position="304"/>
    </location>
</feature>
<feature type="compositionally biased region" description="Polar residues" evidence="10">
    <location>
        <begin position="65"/>
        <end position="79"/>
    </location>
</feature>
<dbReference type="GO" id="GO:0006281">
    <property type="term" value="P:DNA repair"/>
    <property type="evidence" value="ECO:0007669"/>
    <property type="project" value="UniProtKB-KW"/>
</dbReference>
<keyword evidence="4 9" id="KW-0347">Helicase</keyword>
<dbReference type="AlphaFoldDB" id="A0A9P6LNK0"/>
<keyword evidence="13" id="KW-1185">Reference proteome</keyword>
<dbReference type="GeneID" id="62158264"/>
<comment type="catalytic activity">
    <reaction evidence="9">
        <text>ATP + H2O = ADP + phosphate + H(+)</text>
        <dbReference type="Rhea" id="RHEA:13065"/>
        <dbReference type="ChEBI" id="CHEBI:15377"/>
        <dbReference type="ChEBI" id="CHEBI:15378"/>
        <dbReference type="ChEBI" id="CHEBI:30616"/>
        <dbReference type="ChEBI" id="CHEBI:43474"/>
        <dbReference type="ChEBI" id="CHEBI:456216"/>
        <dbReference type="EC" id="5.6.2.3"/>
    </reaction>
</comment>
<feature type="compositionally biased region" description="Acidic residues" evidence="10">
    <location>
        <begin position="105"/>
        <end position="116"/>
    </location>
</feature>
<keyword evidence="8" id="KW-0413">Isomerase</keyword>
<dbReference type="InterPro" id="IPR003593">
    <property type="entry name" value="AAA+_ATPase"/>
</dbReference>
<dbReference type="PANTHER" id="PTHR47642:SF5">
    <property type="entry name" value="ATP-DEPENDENT DNA HELICASE"/>
    <property type="match status" value="1"/>
</dbReference>
<feature type="compositionally biased region" description="Polar residues" evidence="10">
    <location>
        <begin position="89"/>
        <end position="103"/>
    </location>
</feature>
<dbReference type="InterPro" id="IPR010285">
    <property type="entry name" value="DNA_helicase_pif1-like_DEAD"/>
</dbReference>
<dbReference type="OrthoDB" id="4843740at2759"/>
<dbReference type="Proteomes" id="UP000781932">
    <property type="component" value="Unassembled WGS sequence"/>
</dbReference>
<dbReference type="EMBL" id="JAATWM020000006">
    <property type="protein sequence ID" value="KAF9879660.1"/>
    <property type="molecule type" value="Genomic_DNA"/>
</dbReference>
<keyword evidence="2 9" id="KW-0227">DNA damage</keyword>
<dbReference type="Pfam" id="PF02689">
    <property type="entry name" value="Herpes_Helicase"/>
    <property type="match status" value="1"/>
</dbReference>
<proteinExistence type="inferred from homology"/>
<dbReference type="InterPro" id="IPR003840">
    <property type="entry name" value="DNA_helicase_dom"/>
</dbReference>
<organism evidence="12 13">
    <name type="scientific">Colletotrichum karsti</name>
    <dbReference type="NCBI Taxonomy" id="1095194"/>
    <lineage>
        <taxon>Eukaryota</taxon>
        <taxon>Fungi</taxon>
        <taxon>Dikarya</taxon>
        <taxon>Ascomycota</taxon>
        <taxon>Pezizomycotina</taxon>
        <taxon>Sordariomycetes</taxon>
        <taxon>Hypocreomycetidae</taxon>
        <taxon>Glomerellales</taxon>
        <taxon>Glomerellaceae</taxon>
        <taxon>Colletotrichum</taxon>
        <taxon>Colletotrichum boninense species complex</taxon>
    </lineage>
</organism>
<evidence type="ECO:0000256" key="6">
    <source>
        <dbReference type="ARBA" id="ARBA00023125"/>
    </source>
</evidence>
<comment type="cofactor">
    <cofactor evidence="9">
        <name>Mg(2+)</name>
        <dbReference type="ChEBI" id="CHEBI:18420"/>
    </cofactor>
</comment>
<evidence type="ECO:0000256" key="3">
    <source>
        <dbReference type="ARBA" id="ARBA00022801"/>
    </source>
</evidence>
<dbReference type="GO" id="GO:0005524">
    <property type="term" value="F:ATP binding"/>
    <property type="evidence" value="ECO:0007669"/>
    <property type="project" value="UniProtKB-KW"/>
</dbReference>
<evidence type="ECO:0000256" key="9">
    <source>
        <dbReference type="RuleBase" id="RU363044"/>
    </source>
</evidence>
<reference evidence="12" key="1">
    <citation type="submission" date="2020-03" db="EMBL/GenBank/DDBJ databases">
        <authorList>
            <person name="He L."/>
        </authorList>
    </citation>
    <scope>NUCLEOTIDE SEQUENCE</scope>
    <source>
        <strain evidence="12">CkLH20</strain>
    </source>
</reference>
<name>A0A9P6LNK0_9PEZI</name>
<evidence type="ECO:0000313" key="12">
    <source>
        <dbReference type="EMBL" id="KAF9879660.1"/>
    </source>
</evidence>
<dbReference type="GO" id="GO:0016787">
    <property type="term" value="F:hydrolase activity"/>
    <property type="evidence" value="ECO:0007669"/>
    <property type="project" value="UniProtKB-KW"/>
</dbReference>
<dbReference type="CDD" id="cd18809">
    <property type="entry name" value="SF1_C_RecD"/>
    <property type="match status" value="1"/>
</dbReference>
<dbReference type="Pfam" id="PF21530">
    <property type="entry name" value="Pif1_2B_dom"/>
    <property type="match status" value="1"/>
</dbReference>
<protein>
    <recommendedName>
        <fullName evidence="9">ATP-dependent DNA helicase</fullName>
        <ecNumber evidence="9">5.6.2.3</ecNumber>
    </recommendedName>
</protein>
<dbReference type="Pfam" id="PF05970">
    <property type="entry name" value="PIF1"/>
    <property type="match status" value="1"/>
</dbReference>
<dbReference type="InterPro" id="IPR027417">
    <property type="entry name" value="P-loop_NTPase"/>
</dbReference>
<evidence type="ECO:0000256" key="2">
    <source>
        <dbReference type="ARBA" id="ARBA00022763"/>
    </source>
</evidence>
<evidence type="ECO:0000313" key="13">
    <source>
        <dbReference type="Proteomes" id="UP000781932"/>
    </source>
</evidence>
<dbReference type="RefSeq" id="XP_038749121.1">
    <property type="nucleotide sequence ID" value="XM_038885190.1"/>
</dbReference>
<dbReference type="PANTHER" id="PTHR47642">
    <property type="entry name" value="ATP-DEPENDENT DNA HELICASE"/>
    <property type="match status" value="1"/>
</dbReference>
<dbReference type="SMART" id="SM00382">
    <property type="entry name" value="AAA"/>
    <property type="match status" value="1"/>
</dbReference>
<evidence type="ECO:0000256" key="5">
    <source>
        <dbReference type="ARBA" id="ARBA00022840"/>
    </source>
</evidence>
<dbReference type="EC" id="5.6.2.3" evidence="9"/>
<dbReference type="GO" id="GO:0000723">
    <property type="term" value="P:telomere maintenance"/>
    <property type="evidence" value="ECO:0007669"/>
    <property type="project" value="InterPro"/>
</dbReference>
<dbReference type="InterPro" id="IPR051055">
    <property type="entry name" value="PIF1_helicase"/>
</dbReference>
<evidence type="ECO:0000256" key="8">
    <source>
        <dbReference type="ARBA" id="ARBA00023235"/>
    </source>
</evidence>
<feature type="region of interest" description="Disordered" evidence="10">
    <location>
        <begin position="65"/>
        <end position="137"/>
    </location>
</feature>
<evidence type="ECO:0000256" key="10">
    <source>
        <dbReference type="SAM" id="MobiDB-lite"/>
    </source>
</evidence>
<evidence type="ECO:0000256" key="7">
    <source>
        <dbReference type="ARBA" id="ARBA00023204"/>
    </source>
</evidence>